<keyword evidence="3 10" id="KW-0808">Transferase</keyword>
<evidence type="ECO:0000256" key="1">
    <source>
        <dbReference type="ARBA" id="ARBA00004651"/>
    </source>
</evidence>
<feature type="transmembrane region" description="Helical" evidence="8">
    <location>
        <begin position="325"/>
        <end position="343"/>
    </location>
</feature>
<keyword evidence="7 10" id="KW-0012">Acyltransferase</keyword>
<keyword evidence="5 8" id="KW-1133">Transmembrane helix</keyword>
<dbReference type="GO" id="GO:0005886">
    <property type="term" value="C:plasma membrane"/>
    <property type="evidence" value="ECO:0007669"/>
    <property type="project" value="UniProtKB-SubCell"/>
</dbReference>
<feature type="transmembrane region" description="Helical" evidence="8">
    <location>
        <begin position="259"/>
        <end position="281"/>
    </location>
</feature>
<reference evidence="10 12" key="1">
    <citation type="submission" date="2019-05" db="EMBL/GenBank/DDBJ databases">
        <title>Mumia sp. nov., isolated from the intestinal contents of plateau pika (Ochotona curzoniae) in the Qinghai-Tibet plateau of China.</title>
        <authorList>
            <person name="Tian Z."/>
        </authorList>
    </citation>
    <scope>NUCLEOTIDE SEQUENCE [LARGE SCALE GENOMIC DNA]</scope>
    <source>
        <strain evidence="12">527</strain>
        <strain evidence="10">Z527</strain>
    </source>
</reference>
<dbReference type="AlphaFoldDB" id="A0A5C4N0N4"/>
<dbReference type="PANTHER" id="PTHR23028">
    <property type="entry name" value="ACETYLTRANSFERASE"/>
    <property type="match status" value="1"/>
</dbReference>
<comment type="caution">
    <text evidence="10">The sequence shown here is derived from an EMBL/GenBank/DDBJ whole genome shotgun (WGS) entry which is preliminary data.</text>
</comment>
<evidence type="ECO:0000256" key="5">
    <source>
        <dbReference type="ARBA" id="ARBA00022989"/>
    </source>
</evidence>
<dbReference type="InterPro" id="IPR036514">
    <property type="entry name" value="SGNH_hydro_sf"/>
</dbReference>
<protein>
    <submittedName>
        <fullName evidence="10">Acyltransferase</fullName>
    </submittedName>
</protein>
<evidence type="ECO:0000313" key="12">
    <source>
        <dbReference type="Proteomes" id="UP000306740"/>
    </source>
</evidence>
<feature type="transmembrane region" description="Helical" evidence="8">
    <location>
        <begin position="201"/>
        <end position="220"/>
    </location>
</feature>
<name>A0A5C4N0N4_9ACTN</name>
<feature type="transmembrane region" description="Helical" evidence="8">
    <location>
        <begin position="170"/>
        <end position="189"/>
    </location>
</feature>
<keyword evidence="2" id="KW-1003">Cell membrane</keyword>
<feature type="transmembrane region" description="Helical" evidence="8">
    <location>
        <begin position="12"/>
        <end position="28"/>
    </location>
</feature>
<gene>
    <name evidence="11" type="ORF">FHE65_03910</name>
    <name evidence="10" type="ORF">FHE65_04365</name>
</gene>
<feature type="transmembrane region" description="Helical" evidence="8">
    <location>
        <begin position="302"/>
        <end position="319"/>
    </location>
</feature>
<dbReference type="EMBL" id="VDFR01000020">
    <property type="protein sequence ID" value="TNC49931.1"/>
    <property type="molecule type" value="Genomic_DNA"/>
</dbReference>
<keyword evidence="4 8" id="KW-0812">Transmembrane</keyword>
<evidence type="ECO:0000256" key="2">
    <source>
        <dbReference type="ARBA" id="ARBA00022475"/>
    </source>
</evidence>
<feature type="transmembrane region" description="Helical" evidence="8">
    <location>
        <begin position="380"/>
        <end position="401"/>
    </location>
</feature>
<comment type="subcellular location">
    <subcellularLocation>
        <location evidence="1">Cell membrane</location>
        <topology evidence="1">Multi-pass membrane protein</topology>
    </subcellularLocation>
</comment>
<dbReference type="SUPFAM" id="SSF52266">
    <property type="entry name" value="SGNH hydrolase"/>
    <property type="match status" value="1"/>
</dbReference>
<organism evidence="10 12">
    <name type="scientific">Mumia zhuanghuii</name>
    <dbReference type="NCBI Taxonomy" id="2585211"/>
    <lineage>
        <taxon>Bacteria</taxon>
        <taxon>Bacillati</taxon>
        <taxon>Actinomycetota</taxon>
        <taxon>Actinomycetes</taxon>
        <taxon>Propionibacteriales</taxon>
        <taxon>Nocardioidaceae</taxon>
        <taxon>Mumia</taxon>
    </lineage>
</organism>
<dbReference type="Gene3D" id="3.40.50.1110">
    <property type="entry name" value="SGNH hydrolase"/>
    <property type="match status" value="1"/>
</dbReference>
<sequence length="605" mass="64689">MSPRRVTAPGLDGVRALAVLLVVAYHVAPSAMPGGYVGVDVFFVLSGFLITAVLLEDASHQMRFDLPAFWTRRARRLVPAATLMIVVVAALTLVVGRDTDAGLRGQVLGGLTWTANWVQVANGWSYAEQAEPPVLNHLWSLGIEEQFYLLWPLLLALGVLVLARRRLARAVLVLALGSAVLMGFLYDPADPTRSYVGTDTHVFGLLIGAAFALTRVPHLLRDGGTESTATRQTLVTILGAAGLVGVAVYALTVPWSSAFAYRGGLLVASLAALALVLAAANPTPLATLLAVRPLRWLGSRSYGVYLWHWPLIVFATRIAAPERAVLAGTVAVLVAVAAAELSFRYVETPMRQDGIAVTIQRWLLPVRRLVDGRRGPHRRWVVAVGTASVVVAGAALAVGTAPDRSALQASLLSGQKILRHAADPVAERAEDAAASASKTPRASCRTAGTKVRVSAFGDSVLVAAAPALIEAMPRLDATARVGWQYRDVARAVRRAADRRELGAVVVIGTGTNGAIDRRDLDRLVRRQLADRRVLLVSPYVPGRSWQRSASSAVRRVAADHDHVTLVDWRRAVSRASGVLATDRVHPNAKGARLYTRTLRSALGGC</sequence>
<evidence type="ECO:0000256" key="8">
    <source>
        <dbReference type="SAM" id="Phobius"/>
    </source>
</evidence>
<feature type="transmembrane region" description="Helical" evidence="8">
    <location>
        <begin position="232"/>
        <end position="253"/>
    </location>
</feature>
<evidence type="ECO:0000313" key="10">
    <source>
        <dbReference type="EMBL" id="TNC49931.1"/>
    </source>
</evidence>
<dbReference type="Proteomes" id="UP000306740">
    <property type="component" value="Unassembled WGS sequence"/>
</dbReference>
<evidence type="ECO:0000256" key="7">
    <source>
        <dbReference type="ARBA" id="ARBA00023315"/>
    </source>
</evidence>
<dbReference type="EMBL" id="VDFR01000018">
    <property type="protein sequence ID" value="TNC50230.1"/>
    <property type="molecule type" value="Genomic_DNA"/>
</dbReference>
<evidence type="ECO:0000256" key="4">
    <source>
        <dbReference type="ARBA" id="ARBA00022692"/>
    </source>
</evidence>
<dbReference type="GO" id="GO:0016747">
    <property type="term" value="F:acyltransferase activity, transferring groups other than amino-acyl groups"/>
    <property type="evidence" value="ECO:0007669"/>
    <property type="project" value="InterPro"/>
</dbReference>
<dbReference type="PANTHER" id="PTHR23028:SF53">
    <property type="entry name" value="ACYL_TRANSF_3 DOMAIN-CONTAINING PROTEIN"/>
    <property type="match status" value="1"/>
</dbReference>
<dbReference type="InterPro" id="IPR002656">
    <property type="entry name" value="Acyl_transf_3_dom"/>
</dbReference>
<feature type="transmembrane region" description="Helical" evidence="8">
    <location>
        <begin position="146"/>
        <end position="163"/>
    </location>
</feature>
<dbReference type="RefSeq" id="WP_139105324.1">
    <property type="nucleotide sequence ID" value="NZ_VDFR01000018.1"/>
</dbReference>
<evidence type="ECO:0000256" key="6">
    <source>
        <dbReference type="ARBA" id="ARBA00023136"/>
    </source>
</evidence>
<evidence type="ECO:0000313" key="11">
    <source>
        <dbReference type="EMBL" id="TNC50230.1"/>
    </source>
</evidence>
<dbReference type="OrthoDB" id="3404679at2"/>
<dbReference type="GO" id="GO:0009103">
    <property type="term" value="P:lipopolysaccharide biosynthetic process"/>
    <property type="evidence" value="ECO:0007669"/>
    <property type="project" value="TreeGrafter"/>
</dbReference>
<evidence type="ECO:0000259" key="9">
    <source>
        <dbReference type="Pfam" id="PF01757"/>
    </source>
</evidence>
<accession>A0A5C4N0N4</accession>
<feature type="transmembrane region" description="Helical" evidence="8">
    <location>
        <begin position="34"/>
        <end position="55"/>
    </location>
</feature>
<dbReference type="InterPro" id="IPR050879">
    <property type="entry name" value="Acyltransferase_3"/>
</dbReference>
<proteinExistence type="predicted"/>
<feature type="domain" description="Acyltransferase 3" evidence="9">
    <location>
        <begin position="10"/>
        <end position="336"/>
    </location>
</feature>
<evidence type="ECO:0000256" key="3">
    <source>
        <dbReference type="ARBA" id="ARBA00022679"/>
    </source>
</evidence>
<feature type="transmembrane region" description="Helical" evidence="8">
    <location>
        <begin position="76"/>
        <end position="95"/>
    </location>
</feature>
<keyword evidence="6 8" id="KW-0472">Membrane</keyword>
<dbReference type="Pfam" id="PF01757">
    <property type="entry name" value="Acyl_transf_3"/>
    <property type="match status" value="1"/>
</dbReference>